<feature type="region of interest" description="Disordered" evidence="2">
    <location>
        <begin position="396"/>
        <end position="423"/>
    </location>
</feature>
<dbReference type="PANTHER" id="PTHR14778">
    <property type="entry name" value="KINETOCHORE-ASSOCIATED PROTEIN DSN1 HOMOLOG"/>
    <property type="match status" value="1"/>
</dbReference>
<reference evidence="4" key="1">
    <citation type="journal article" date="2018" name="Nat. Microbiol.">
        <title>Leveraging single-cell genomics to expand the fungal tree of life.</title>
        <authorList>
            <person name="Ahrendt S.R."/>
            <person name="Quandt C.A."/>
            <person name="Ciobanu D."/>
            <person name="Clum A."/>
            <person name="Salamov A."/>
            <person name="Andreopoulos B."/>
            <person name="Cheng J.F."/>
            <person name="Woyke T."/>
            <person name="Pelin A."/>
            <person name="Henrissat B."/>
            <person name="Reynolds N.K."/>
            <person name="Benny G.L."/>
            <person name="Smith M.E."/>
            <person name="James T.Y."/>
            <person name="Grigoriev I.V."/>
        </authorList>
    </citation>
    <scope>NUCLEOTIDE SEQUENCE [LARGE SCALE GENOMIC DNA]</scope>
    <source>
        <strain evidence="4">RSA 1356</strain>
    </source>
</reference>
<sequence>MPRTTPDKRSAAAMLETAKGDDVLLSDCGFEFRPHRKRAKTNGVSTATVAKQPVRRSPRASARVQTIVNNGVTPRTTRASEKAAHSAKKAHPQKETTSEATKVARQTDTYRDETPAHTITAAAIRKEKASPGKAVVSPATKQTPTRAPKTPASAPTAFTSAAKRVQVSVVIPSPQQKRVARESLSNCHLLDTPPQLSRSVFSQIGIDTVVPVKLDNLPESESKRYIQESARRRSSTVSRGQRASSLLGDIPDLPPDNISPELFYRHIAAKLPGPQKMVANAVIGRLKEHKVNTSFYTRDASYDEVPTGKQKLQEHPQNVINTKAKAEIERDIVRLHAEVDEWTARIDEYNGEHALITNRRQKLADATAEPFTLDLEKLRPSEADFARRFMRDKLAAIDTPDGDGHNAASGDAARAERDEDEDEHALCDEVDQLATAVAQLNAQINLLGGRTHQLTQEARAATKYGEEIVARVRTREQTAESATPDPMDLLRALSIVRR</sequence>
<dbReference type="STRING" id="78915.A0A4P9XZ70"/>
<evidence type="ECO:0000313" key="4">
    <source>
        <dbReference type="Proteomes" id="UP000271241"/>
    </source>
</evidence>
<dbReference type="GO" id="GO:0000444">
    <property type="term" value="C:MIS12/MIND type complex"/>
    <property type="evidence" value="ECO:0007669"/>
    <property type="project" value="InterPro"/>
</dbReference>
<dbReference type="GO" id="GO:0007059">
    <property type="term" value="P:chromosome segregation"/>
    <property type="evidence" value="ECO:0007669"/>
    <property type="project" value="InterPro"/>
</dbReference>
<feature type="compositionally biased region" description="Polar residues" evidence="2">
    <location>
        <begin position="98"/>
        <end position="107"/>
    </location>
</feature>
<evidence type="ECO:0000256" key="2">
    <source>
        <dbReference type="SAM" id="MobiDB-lite"/>
    </source>
</evidence>
<evidence type="ECO:0000313" key="3">
    <source>
        <dbReference type="EMBL" id="RKP10760.1"/>
    </source>
</evidence>
<feature type="region of interest" description="Disordered" evidence="2">
    <location>
        <begin position="39"/>
        <end position="109"/>
    </location>
</feature>
<feature type="compositionally biased region" description="Polar residues" evidence="2">
    <location>
        <begin position="235"/>
        <end position="244"/>
    </location>
</feature>
<keyword evidence="4" id="KW-1185">Reference proteome</keyword>
<feature type="coiled-coil region" evidence="1">
    <location>
        <begin position="325"/>
        <end position="352"/>
    </location>
</feature>
<organism evidence="3 4">
    <name type="scientific">Thamnocephalis sphaerospora</name>
    <dbReference type="NCBI Taxonomy" id="78915"/>
    <lineage>
        <taxon>Eukaryota</taxon>
        <taxon>Fungi</taxon>
        <taxon>Fungi incertae sedis</taxon>
        <taxon>Zoopagomycota</taxon>
        <taxon>Zoopagomycotina</taxon>
        <taxon>Zoopagomycetes</taxon>
        <taxon>Zoopagales</taxon>
        <taxon>Sigmoideomycetaceae</taxon>
        <taxon>Thamnocephalis</taxon>
    </lineage>
</organism>
<feature type="region of interest" description="Disordered" evidence="2">
    <location>
        <begin position="126"/>
        <end position="154"/>
    </location>
</feature>
<dbReference type="PANTHER" id="PTHR14778:SF2">
    <property type="entry name" value="KINETOCHORE-ASSOCIATED PROTEIN DSN1 HOMOLOG"/>
    <property type="match status" value="1"/>
</dbReference>
<feature type="region of interest" description="Disordered" evidence="2">
    <location>
        <begin position="226"/>
        <end position="251"/>
    </location>
</feature>
<proteinExistence type="predicted"/>
<accession>A0A4P9XZ70</accession>
<feature type="compositionally biased region" description="Low complexity" evidence="2">
    <location>
        <begin position="143"/>
        <end position="154"/>
    </location>
</feature>
<feature type="compositionally biased region" description="Polar residues" evidence="2">
    <location>
        <begin position="63"/>
        <end position="77"/>
    </location>
</feature>
<name>A0A4P9XZ70_9FUNG</name>
<evidence type="ECO:0000256" key="1">
    <source>
        <dbReference type="SAM" id="Coils"/>
    </source>
</evidence>
<dbReference type="GO" id="GO:0051301">
    <property type="term" value="P:cell division"/>
    <property type="evidence" value="ECO:0007669"/>
    <property type="project" value="InterPro"/>
</dbReference>
<dbReference type="InterPro" id="IPR013218">
    <property type="entry name" value="Dsn1/Mis13"/>
</dbReference>
<dbReference type="EMBL" id="KZ992438">
    <property type="protein sequence ID" value="RKP10760.1"/>
    <property type="molecule type" value="Genomic_DNA"/>
</dbReference>
<dbReference type="Proteomes" id="UP000271241">
    <property type="component" value="Unassembled WGS sequence"/>
</dbReference>
<evidence type="ECO:0008006" key="5">
    <source>
        <dbReference type="Google" id="ProtNLM"/>
    </source>
</evidence>
<gene>
    <name evidence="3" type="ORF">THASP1DRAFT_27468</name>
</gene>
<dbReference type="AlphaFoldDB" id="A0A4P9XZ70"/>
<dbReference type="Pfam" id="PF08202">
    <property type="entry name" value="MIS13"/>
    <property type="match status" value="2"/>
</dbReference>
<protein>
    <recommendedName>
        <fullName evidence="5">Mis12-Mtw1 protein family-domain-containing protein</fullName>
    </recommendedName>
</protein>
<keyword evidence="1" id="KW-0175">Coiled coil</keyword>